<gene>
    <name evidence="2" type="ORF">Asi03nite_38930</name>
</gene>
<feature type="domain" description="Helix-turn-helix" evidence="1">
    <location>
        <begin position="7"/>
        <end position="59"/>
    </location>
</feature>
<comment type="caution">
    <text evidence="2">The sequence shown here is derived from an EMBL/GenBank/DDBJ whole genome shotgun (WGS) entry which is preliminary data.</text>
</comment>
<dbReference type="InterPro" id="IPR041657">
    <property type="entry name" value="HTH_17"/>
</dbReference>
<accession>A0A919TLQ9</accession>
<dbReference type="EMBL" id="BOMW01000035">
    <property type="protein sequence ID" value="GIF06355.1"/>
    <property type="molecule type" value="Genomic_DNA"/>
</dbReference>
<dbReference type="Proteomes" id="UP000629619">
    <property type="component" value="Unassembled WGS sequence"/>
</dbReference>
<name>A0A919TLQ9_9ACTN</name>
<protein>
    <recommendedName>
        <fullName evidence="1">Helix-turn-helix domain-containing protein</fullName>
    </recommendedName>
</protein>
<evidence type="ECO:0000313" key="2">
    <source>
        <dbReference type="EMBL" id="GIF06355.1"/>
    </source>
</evidence>
<dbReference type="AlphaFoldDB" id="A0A919TLQ9"/>
<evidence type="ECO:0000259" key="1">
    <source>
        <dbReference type="Pfam" id="PF12728"/>
    </source>
</evidence>
<dbReference type="RefSeq" id="WP_203681572.1">
    <property type="nucleotide sequence ID" value="NZ_BOMW01000035.1"/>
</dbReference>
<dbReference type="Pfam" id="PF12728">
    <property type="entry name" value="HTH_17"/>
    <property type="match status" value="1"/>
</dbReference>
<proteinExistence type="predicted"/>
<organism evidence="2 3">
    <name type="scientific">Actinoplanes siamensis</name>
    <dbReference type="NCBI Taxonomy" id="1223317"/>
    <lineage>
        <taxon>Bacteria</taxon>
        <taxon>Bacillati</taxon>
        <taxon>Actinomycetota</taxon>
        <taxon>Actinomycetes</taxon>
        <taxon>Micromonosporales</taxon>
        <taxon>Micromonosporaceae</taxon>
        <taxon>Actinoplanes</taxon>
    </lineage>
</organism>
<reference evidence="2" key="1">
    <citation type="submission" date="2021-01" db="EMBL/GenBank/DDBJ databases">
        <title>Whole genome shotgun sequence of Actinoplanes siamensis NBRC 109076.</title>
        <authorList>
            <person name="Komaki H."/>
            <person name="Tamura T."/>
        </authorList>
    </citation>
    <scope>NUCLEOTIDE SEQUENCE</scope>
    <source>
        <strain evidence="2">NBRC 109076</strain>
    </source>
</reference>
<evidence type="ECO:0000313" key="3">
    <source>
        <dbReference type="Proteomes" id="UP000629619"/>
    </source>
</evidence>
<sequence>MGTRRRLYTTGDIADRLGVSRQRAYVLANRHGFPEPFDDLPGGSVWLVEDVEAWIRANRETRAQDPGER</sequence>
<keyword evidence="3" id="KW-1185">Reference proteome</keyword>